<comment type="caution">
    <text evidence="2">The sequence shown here is derived from an EMBL/GenBank/DDBJ whole genome shotgun (WGS) entry which is preliminary data.</text>
</comment>
<evidence type="ECO:0000313" key="3">
    <source>
        <dbReference type="Proteomes" id="UP001181622"/>
    </source>
</evidence>
<protein>
    <submittedName>
        <fullName evidence="2">Uncharacterized protein</fullName>
    </submittedName>
</protein>
<dbReference type="Proteomes" id="UP001181622">
    <property type="component" value="Unassembled WGS sequence"/>
</dbReference>
<accession>A0ABU1DJD3</accession>
<evidence type="ECO:0000256" key="1">
    <source>
        <dbReference type="SAM" id="Phobius"/>
    </source>
</evidence>
<evidence type="ECO:0000313" key="2">
    <source>
        <dbReference type="EMBL" id="MDR4308231.1"/>
    </source>
</evidence>
<keyword evidence="1" id="KW-0472">Membrane</keyword>
<keyword evidence="1" id="KW-1133">Transmembrane helix</keyword>
<dbReference type="EMBL" id="JADBEO010000044">
    <property type="protein sequence ID" value="MDR4308231.1"/>
    <property type="molecule type" value="Genomic_DNA"/>
</dbReference>
<name>A0ABU1DJD3_9HYPH</name>
<keyword evidence="3" id="KW-1185">Reference proteome</keyword>
<keyword evidence="1" id="KW-0812">Transmembrane</keyword>
<sequence>MSKAPYEPPTQSVIGQIVDAVLMLALVLVTLYLPLLLGLAGGGTTTKTFDNPTWEALGQNAAMAGQWEKLGFAPAQAAEIIGKRFDYEFSWVALAITGVVIIGYFVGMLRWSDKEYRDVIAEHFDDRPGAGRSGGA</sequence>
<gene>
    <name evidence="2" type="ORF">IHQ68_16555</name>
</gene>
<reference evidence="2" key="1">
    <citation type="submission" date="2020-10" db="EMBL/GenBank/DDBJ databases">
        <authorList>
            <person name="Abbas A."/>
            <person name="Razzaq R."/>
            <person name="Waqas M."/>
            <person name="Abbas N."/>
            <person name="Nielsen T.K."/>
            <person name="Hansen L.H."/>
            <person name="Hussain S."/>
            <person name="Shahid M."/>
        </authorList>
    </citation>
    <scope>NUCLEOTIDE SEQUENCE</scope>
    <source>
        <strain evidence="2">S14</strain>
    </source>
</reference>
<feature type="transmembrane region" description="Helical" evidence="1">
    <location>
        <begin position="21"/>
        <end position="40"/>
    </location>
</feature>
<feature type="transmembrane region" description="Helical" evidence="1">
    <location>
        <begin position="89"/>
        <end position="107"/>
    </location>
</feature>
<organism evidence="2 3">
    <name type="scientific">Chelatococcus sambhunathii</name>
    <dbReference type="NCBI Taxonomy" id="363953"/>
    <lineage>
        <taxon>Bacteria</taxon>
        <taxon>Pseudomonadati</taxon>
        <taxon>Pseudomonadota</taxon>
        <taxon>Alphaproteobacteria</taxon>
        <taxon>Hyphomicrobiales</taxon>
        <taxon>Chelatococcaceae</taxon>
        <taxon>Chelatococcus</taxon>
    </lineage>
</organism>
<dbReference type="RefSeq" id="WP_309393807.1">
    <property type="nucleotide sequence ID" value="NZ_JADBEO010000044.1"/>
</dbReference>
<proteinExistence type="predicted"/>